<gene>
    <name evidence="1" type="ORF">HJG52_00025</name>
</gene>
<reference evidence="1 2" key="1">
    <citation type="submission" date="2020-04" db="EMBL/GenBank/DDBJ databases">
        <title>Knoellia sp. isolate from air conditioner.</title>
        <authorList>
            <person name="Chea S."/>
            <person name="Kim D.-U."/>
        </authorList>
    </citation>
    <scope>NUCLEOTIDE SEQUENCE [LARGE SCALE GENOMIC DNA]</scope>
    <source>
        <strain evidence="1 2">DB2414S</strain>
    </source>
</reference>
<accession>A0A849HCH4</accession>
<dbReference type="Proteomes" id="UP000588586">
    <property type="component" value="Unassembled WGS sequence"/>
</dbReference>
<keyword evidence="2" id="KW-1185">Reference proteome</keyword>
<protein>
    <submittedName>
        <fullName evidence="1">DUF4926 domain-containing protein</fullName>
    </submittedName>
</protein>
<dbReference type="AlphaFoldDB" id="A0A849HCH4"/>
<evidence type="ECO:0000313" key="1">
    <source>
        <dbReference type="EMBL" id="NNM44394.1"/>
    </source>
</evidence>
<name>A0A849HCH4_9MICO</name>
<dbReference type="InterPro" id="IPR032568">
    <property type="entry name" value="DUF4926"/>
</dbReference>
<sequence length="74" mass="8217">MTENIGQFDTVRVPAGIPESDVQEGAMATVLDVYTDPHLAYEIEVVDVEGRTLYEGVVDPSWVELVESYDQGDR</sequence>
<dbReference type="EMBL" id="JABEPQ010000001">
    <property type="protein sequence ID" value="NNM44394.1"/>
    <property type="molecule type" value="Genomic_DNA"/>
</dbReference>
<comment type="caution">
    <text evidence="1">The sequence shown here is derived from an EMBL/GenBank/DDBJ whole genome shotgun (WGS) entry which is preliminary data.</text>
</comment>
<evidence type="ECO:0000313" key="2">
    <source>
        <dbReference type="Proteomes" id="UP000588586"/>
    </source>
</evidence>
<dbReference type="RefSeq" id="WP_171241552.1">
    <property type="nucleotide sequence ID" value="NZ_JABEPQ010000001.1"/>
</dbReference>
<dbReference type="Pfam" id="PF16277">
    <property type="entry name" value="DUF4926"/>
    <property type="match status" value="1"/>
</dbReference>
<proteinExistence type="predicted"/>
<organism evidence="1 2">
    <name type="scientific">Knoellia koreensis</name>
    <dbReference type="NCBI Taxonomy" id="2730921"/>
    <lineage>
        <taxon>Bacteria</taxon>
        <taxon>Bacillati</taxon>
        <taxon>Actinomycetota</taxon>
        <taxon>Actinomycetes</taxon>
        <taxon>Micrococcales</taxon>
        <taxon>Intrasporangiaceae</taxon>
        <taxon>Knoellia</taxon>
    </lineage>
</organism>